<dbReference type="EMBL" id="DVLP01000105">
    <property type="protein sequence ID" value="HIT74669.1"/>
    <property type="molecule type" value="Genomic_DNA"/>
</dbReference>
<keyword evidence="1" id="KW-0175">Coiled coil</keyword>
<dbReference type="AlphaFoldDB" id="A0A9D1GWI5"/>
<gene>
    <name evidence="2" type="ORF">IAA98_03705</name>
</gene>
<evidence type="ECO:0000313" key="2">
    <source>
        <dbReference type="EMBL" id="HIT74669.1"/>
    </source>
</evidence>
<reference evidence="2" key="2">
    <citation type="journal article" date="2021" name="PeerJ">
        <title>Extensive microbial diversity within the chicken gut microbiome revealed by metagenomics and culture.</title>
        <authorList>
            <person name="Gilroy R."/>
            <person name="Ravi A."/>
            <person name="Getino M."/>
            <person name="Pursley I."/>
            <person name="Horton D.L."/>
            <person name="Alikhan N.F."/>
            <person name="Baker D."/>
            <person name="Gharbi K."/>
            <person name="Hall N."/>
            <person name="Watson M."/>
            <person name="Adriaenssens E.M."/>
            <person name="Foster-Nyarko E."/>
            <person name="Jarju S."/>
            <person name="Secka A."/>
            <person name="Antonio M."/>
            <person name="Oren A."/>
            <person name="Chaudhuri R.R."/>
            <person name="La Ragione R."/>
            <person name="Hildebrand F."/>
            <person name="Pallen M.J."/>
        </authorList>
    </citation>
    <scope>NUCLEOTIDE SEQUENCE</scope>
    <source>
        <strain evidence="2">ChiGjej1B1-24693</strain>
    </source>
</reference>
<reference evidence="2" key="1">
    <citation type="submission" date="2020-10" db="EMBL/GenBank/DDBJ databases">
        <authorList>
            <person name="Gilroy R."/>
        </authorList>
    </citation>
    <scope>NUCLEOTIDE SEQUENCE</scope>
    <source>
        <strain evidence="2">ChiGjej1B1-24693</strain>
    </source>
</reference>
<evidence type="ECO:0000256" key="1">
    <source>
        <dbReference type="SAM" id="Coils"/>
    </source>
</evidence>
<accession>A0A9D1GWI5</accession>
<proteinExistence type="predicted"/>
<dbReference type="Proteomes" id="UP000886842">
    <property type="component" value="Unassembled WGS sequence"/>
</dbReference>
<comment type="caution">
    <text evidence="2">The sequence shown here is derived from an EMBL/GenBank/DDBJ whole genome shotgun (WGS) entry which is preliminary data.</text>
</comment>
<feature type="coiled-coil region" evidence="1">
    <location>
        <begin position="65"/>
        <end position="92"/>
    </location>
</feature>
<organism evidence="2 3">
    <name type="scientific">Candidatus Avipropionibacterium avicola</name>
    <dbReference type="NCBI Taxonomy" id="2840701"/>
    <lineage>
        <taxon>Bacteria</taxon>
        <taxon>Bacillati</taxon>
        <taxon>Actinomycetota</taxon>
        <taxon>Actinomycetes</taxon>
        <taxon>Propionibacteriales</taxon>
        <taxon>Propionibacteriaceae</taxon>
        <taxon>Propionibacteriaceae incertae sedis</taxon>
        <taxon>Candidatus Avipropionibacterium</taxon>
    </lineage>
</organism>
<name>A0A9D1GWI5_9ACTN</name>
<protein>
    <submittedName>
        <fullName evidence="2">Uncharacterized protein</fullName>
    </submittedName>
</protein>
<evidence type="ECO:0000313" key="3">
    <source>
        <dbReference type="Proteomes" id="UP000886842"/>
    </source>
</evidence>
<sequence length="159" mass="17233">MEPAGHDLPVEILWRDGVAEDVIIRPDWSESLTPSGLLDLVRDLVNTEHGGAGDATDWRFALSLRNIALEDLAEFTAQLADARAEAAAEAGEPQVTTTLHFRAVWHRGALLELTGDDAWAELPLQVMGGDIAAAIVRPEMPAATTVARDRLLTFMGRRG</sequence>